<keyword evidence="5" id="KW-0539">Nucleus</keyword>
<evidence type="ECO:0000256" key="5">
    <source>
        <dbReference type="ARBA" id="ARBA00023242"/>
    </source>
</evidence>
<dbReference type="Gene3D" id="3.60.15.10">
    <property type="entry name" value="Ribonuclease Z/Hydroxyacylglutathione hydrolase-like"/>
    <property type="match status" value="1"/>
</dbReference>
<accession>A0AAF3F1B0</accession>
<keyword evidence="7" id="KW-1185">Reference proteome</keyword>
<dbReference type="Pfam" id="PF16661">
    <property type="entry name" value="Lactamase_B_6"/>
    <property type="match status" value="1"/>
</dbReference>
<dbReference type="Pfam" id="PF10996">
    <property type="entry name" value="Beta-Casp"/>
    <property type="match status" value="1"/>
</dbReference>
<feature type="domain" description="Beta-Casp" evidence="6">
    <location>
        <begin position="308"/>
        <end position="436"/>
    </location>
</feature>
<dbReference type="PANTHER" id="PTHR46094">
    <property type="entry name" value="INTEGRATOR COMPLEX SUBUNIT 9"/>
    <property type="match status" value="1"/>
</dbReference>
<name>A0AAF3F1B0_9BILA</name>
<comment type="similarity">
    <text evidence="3">Belongs to the metallo-beta-lactamase superfamily. RNA-metabolizing metallo-beta-lactamase-like family. INTS9 subfamily.</text>
</comment>
<dbReference type="PANTHER" id="PTHR46094:SF1">
    <property type="entry name" value="INTEGRATOR COMPLEX SUBUNIT 9"/>
    <property type="match status" value="1"/>
</dbReference>
<dbReference type="AlphaFoldDB" id="A0AAF3F1B0"/>
<dbReference type="GO" id="GO:0032039">
    <property type="term" value="C:integrator complex"/>
    <property type="evidence" value="ECO:0007669"/>
    <property type="project" value="InterPro"/>
</dbReference>
<dbReference type="WBParaSite" id="MBELARI_LOCUS20294">
    <property type="protein sequence ID" value="MBELARI_LOCUS20294"/>
    <property type="gene ID" value="MBELARI_LOCUS20294"/>
</dbReference>
<reference evidence="8" key="1">
    <citation type="submission" date="2024-02" db="UniProtKB">
        <authorList>
            <consortium name="WormBaseParasite"/>
        </authorList>
    </citation>
    <scope>IDENTIFICATION</scope>
</reference>
<dbReference type="Proteomes" id="UP000887575">
    <property type="component" value="Unassembled WGS sequence"/>
</dbReference>
<evidence type="ECO:0000256" key="3">
    <source>
        <dbReference type="ARBA" id="ARBA00006861"/>
    </source>
</evidence>
<dbReference type="InterPro" id="IPR027074">
    <property type="entry name" value="Integrator_9su"/>
</dbReference>
<dbReference type="SMART" id="SM01027">
    <property type="entry name" value="Beta-Casp"/>
    <property type="match status" value="1"/>
</dbReference>
<proteinExistence type="inferred from homology"/>
<keyword evidence="4" id="KW-0963">Cytoplasm</keyword>
<protein>
    <recommendedName>
        <fullName evidence="6">Beta-Casp domain-containing protein</fullName>
    </recommendedName>
</protein>
<evidence type="ECO:0000313" key="8">
    <source>
        <dbReference type="WBParaSite" id="MBELARI_LOCUS20294"/>
    </source>
</evidence>
<evidence type="ECO:0000259" key="6">
    <source>
        <dbReference type="SMART" id="SM01027"/>
    </source>
</evidence>
<dbReference type="GO" id="GO:0034472">
    <property type="term" value="P:snRNA 3'-end processing"/>
    <property type="evidence" value="ECO:0007669"/>
    <property type="project" value="TreeGrafter"/>
</dbReference>
<dbReference type="GO" id="GO:0005737">
    <property type="term" value="C:cytoplasm"/>
    <property type="evidence" value="ECO:0007669"/>
    <property type="project" value="UniProtKB-SubCell"/>
</dbReference>
<dbReference type="InterPro" id="IPR036866">
    <property type="entry name" value="RibonucZ/Hydroxyglut_hydro"/>
</dbReference>
<organism evidence="7 8">
    <name type="scientific">Mesorhabditis belari</name>
    <dbReference type="NCBI Taxonomy" id="2138241"/>
    <lineage>
        <taxon>Eukaryota</taxon>
        <taxon>Metazoa</taxon>
        <taxon>Ecdysozoa</taxon>
        <taxon>Nematoda</taxon>
        <taxon>Chromadorea</taxon>
        <taxon>Rhabditida</taxon>
        <taxon>Rhabditina</taxon>
        <taxon>Rhabditomorpha</taxon>
        <taxon>Rhabditoidea</taxon>
        <taxon>Rhabditidae</taxon>
        <taxon>Mesorhabditinae</taxon>
        <taxon>Mesorhabditis</taxon>
    </lineage>
</organism>
<dbReference type="SUPFAM" id="SSF56281">
    <property type="entry name" value="Metallo-hydrolase/oxidoreductase"/>
    <property type="match status" value="1"/>
</dbReference>
<comment type="subcellular location">
    <subcellularLocation>
        <location evidence="2">Cytoplasm</location>
    </subcellularLocation>
    <subcellularLocation>
        <location evidence="1">Nucleus</location>
    </subcellularLocation>
</comment>
<dbReference type="InterPro" id="IPR022712">
    <property type="entry name" value="Beta_Casp"/>
</dbReference>
<evidence type="ECO:0000256" key="2">
    <source>
        <dbReference type="ARBA" id="ARBA00004496"/>
    </source>
</evidence>
<evidence type="ECO:0000313" key="7">
    <source>
        <dbReference type="Proteomes" id="UP000887575"/>
    </source>
</evidence>
<dbReference type="Gene3D" id="3.40.50.10890">
    <property type="match status" value="1"/>
</dbReference>
<dbReference type="InterPro" id="IPR001279">
    <property type="entry name" value="Metallo-B-lactamas"/>
</dbReference>
<sequence>MASNSAQLTNLSWVPYRPCWLLRWPNVTIMMDCAIDYSSMSHFLPQCYGENTRLKQLNDYFDDVKCFKSMTVNDREFVFIDSTPEVHTVPMNTVQMDCVDAILISNPQSLVALPFYCENTNFKGEIYATSPTIQFGRLLSEELIEYFERLANEPSTENWKKLNLKKVLPPPISRRQVAPLEWRRFYSLQDLEAALKRITVIAFQEKVTVLGVVNVTAYGNGFAIGSCNWLINNELEKVGYMSATSSRTSHTRPVDWVGLRGADRLVLTSLATAYDPPEKLLTSLLTTVIETLRAGGNVLMPIFPTGIIFDFIDLISTHIDNHGISHDVPIYFISPVAKKTLAFSNINSEWLIETKQENVWKAEEPFYHAALLKNGRLKVYDSLYGSFSQEYRSPCVCFAGHPSLRIGDAAHLLEMWGKSKKNAVILTEPDFLPAEVWPPFSDLAIRVLNFPIDTRIDLVQLNQTILSDLKPKSLCIPSFYNKRTETGAQIIGFSPYASISYEETVSLGGRTTKRKRVKIHPELIKYLEVAGNEKSQRGVGYGQLRGFLNAFDNTFEIMPAKSNQTLRPRYSGKLDVELLKAALDERQITYTCEQDDGNHVITTEKPSTVITIYKDGLRTNVEAVVDEERNRIVDVLGSCLKPIP</sequence>
<evidence type="ECO:0000256" key="1">
    <source>
        <dbReference type="ARBA" id="ARBA00004123"/>
    </source>
</evidence>
<evidence type="ECO:0000256" key="4">
    <source>
        <dbReference type="ARBA" id="ARBA00022490"/>
    </source>
</evidence>